<accession>A0A8H6HZA8</accession>
<dbReference type="OrthoDB" id="2720314at2759"/>
<organism evidence="2 3">
    <name type="scientific">Ephemerocybe angulata</name>
    <dbReference type="NCBI Taxonomy" id="980116"/>
    <lineage>
        <taxon>Eukaryota</taxon>
        <taxon>Fungi</taxon>
        <taxon>Dikarya</taxon>
        <taxon>Basidiomycota</taxon>
        <taxon>Agaricomycotina</taxon>
        <taxon>Agaricomycetes</taxon>
        <taxon>Agaricomycetidae</taxon>
        <taxon>Agaricales</taxon>
        <taxon>Agaricineae</taxon>
        <taxon>Psathyrellaceae</taxon>
        <taxon>Ephemerocybe</taxon>
    </lineage>
</organism>
<feature type="coiled-coil region" evidence="1">
    <location>
        <begin position="7"/>
        <end position="54"/>
    </location>
</feature>
<name>A0A8H6HZA8_9AGAR</name>
<evidence type="ECO:0000313" key="3">
    <source>
        <dbReference type="Proteomes" id="UP000521943"/>
    </source>
</evidence>
<proteinExistence type="predicted"/>
<keyword evidence="1" id="KW-0175">Coiled coil</keyword>
<comment type="caution">
    <text evidence="2">The sequence shown here is derived from an EMBL/GenBank/DDBJ whole genome shotgun (WGS) entry which is preliminary data.</text>
</comment>
<protein>
    <submittedName>
        <fullName evidence="2">Uncharacterized protein</fullName>
    </submittedName>
</protein>
<evidence type="ECO:0000313" key="2">
    <source>
        <dbReference type="EMBL" id="KAF6756015.1"/>
    </source>
</evidence>
<reference evidence="2 3" key="1">
    <citation type="submission" date="2020-07" db="EMBL/GenBank/DDBJ databases">
        <title>Comparative genomics of pyrophilous fungi reveals a link between fire events and developmental genes.</title>
        <authorList>
            <consortium name="DOE Joint Genome Institute"/>
            <person name="Steindorff A.S."/>
            <person name="Carver A."/>
            <person name="Calhoun S."/>
            <person name="Stillman K."/>
            <person name="Liu H."/>
            <person name="Lipzen A."/>
            <person name="Pangilinan J."/>
            <person name="Labutti K."/>
            <person name="Bruns T.D."/>
            <person name="Grigoriev I.V."/>
        </authorList>
    </citation>
    <scope>NUCLEOTIDE SEQUENCE [LARGE SCALE GENOMIC DNA]</scope>
    <source>
        <strain evidence="2 3">CBS 144469</strain>
    </source>
</reference>
<evidence type="ECO:0000256" key="1">
    <source>
        <dbReference type="SAM" id="Coils"/>
    </source>
</evidence>
<dbReference type="AlphaFoldDB" id="A0A8H6HZA8"/>
<dbReference type="EMBL" id="JACGCI010000028">
    <property type="protein sequence ID" value="KAF6756015.1"/>
    <property type="molecule type" value="Genomic_DNA"/>
</dbReference>
<keyword evidence="3" id="KW-1185">Reference proteome</keyword>
<gene>
    <name evidence="2" type="ORF">DFP72DRAFT_1045340</name>
</gene>
<sequence>MSTSLSNLELEQTISLLEALLQEKRAERGREKWNETDENLLNDAQKLLRGLQQAKAGELPSYLFSNLDSEHLEAMGINFKGVLYIEKNRSEDLATPGSEFWTVENVVRQLNLLRATVPLINASEAEARSIISPFLFRIVELSEGRAVLSLEQAVPSVDVSELRKSNSLRLSGYIDYIVTLTSHRSVAEMFITQPNLVNLLKDDPSLFIFTPKSKDQFLQSHIPQAVEKMYACARTSMKKVTRAVLSNGWTWIFIVLKFGDGWAYWQSPEMVSETVGATPIKEISLRAVSQICSILKYWVAHSNQDLESDDYFSYPAD</sequence>
<dbReference type="Proteomes" id="UP000521943">
    <property type="component" value="Unassembled WGS sequence"/>
</dbReference>